<dbReference type="GO" id="GO:0016182">
    <property type="term" value="P:synaptic vesicle budding from endosome"/>
    <property type="evidence" value="ECO:0007669"/>
    <property type="project" value="TreeGrafter"/>
</dbReference>
<dbReference type="GO" id="GO:0098943">
    <property type="term" value="P:neurotransmitter receptor transport, postsynaptic endosome to lysosome"/>
    <property type="evidence" value="ECO:0007669"/>
    <property type="project" value="TreeGrafter"/>
</dbReference>
<dbReference type="GO" id="GO:0048499">
    <property type="term" value="P:synaptic vesicle membrane organization"/>
    <property type="evidence" value="ECO:0007669"/>
    <property type="project" value="TreeGrafter"/>
</dbReference>
<evidence type="ECO:0000256" key="2">
    <source>
        <dbReference type="ARBA" id="ARBA00006613"/>
    </source>
</evidence>
<dbReference type="Pfam" id="PF01602">
    <property type="entry name" value="Adaptin_N"/>
    <property type="match status" value="1"/>
</dbReference>
<dbReference type="Proteomes" id="UP000694845">
    <property type="component" value="Unplaced"/>
</dbReference>
<dbReference type="InterPro" id="IPR016024">
    <property type="entry name" value="ARM-type_fold"/>
</dbReference>
<evidence type="ECO:0000313" key="10">
    <source>
        <dbReference type="RefSeq" id="XP_022087831.1"/>
    </source>
</evidence>
<feature type="compositionally biased region" description="Basic residues" evidence="7">
    <location>
        <begin position="736"/>
        <end position="755"/>
    </location>
</feature>
<dbReference type="RefSeq" id="XP_022087831.1">
    <property type="nucleotide sequence ID" value="XM_022232139.1"/>
</dbReference>
<evidence type="ECO:0000256" key="7">
    <source>
        <dbReference type="SAM" id="MobiDB-lite"/>
    </source>
</evidence>
<comment type="subcellular location">
    <subcellularLocation>
        <location evidence="1">Endomembrane system</location>
    </subcellularLocation>
</comment>
<sequence>MALKKVKGSLERVFDKNLQDLVRGIRSNKDNEAKYIASCIDDIKQELRQENIAVKANAVSKLYYLQMLGYDISWAAFNIIEVMSSSKFTFKRIGYLAASQCFHEGTDVLMLTTNMIRKDINSTNQYDASVAMNGLACFTSPDLARDLANDLMSLMASTRPYIRKKAVLLMYKIFLKFPEALRPAFPRLKDKLEDPDPGVQSAAVNVICELARKNPKNYLSLAPLFFKLMTSSTNNWMLIKIIKLFGALTPLEPRLGKKLLEPLTNLIHSTSAMSLLYECINTVISVLISLSSGMPDHSASIQLCVQKLCILIEDSDQNLKYLGLLAMGKILKTHPKSVQSHKDLILDCLDDKDESIRLRALDLLYGMVSKKNLMEIVKKLMIHVDRAEGSQYRDELLAKIIQICSQNNYQYIVNFEWYVSILVELTRIEGTKHGHLIASQMLDVAIRVKAIRSFAVQQMAKLLENTSLLVGSAAQLNGICEVLYAAAWIVGEFSDFLLEPRLTLEAMLRQRVTSLPGHIQSIYVHNIIKLYSAILIKLEPDGDKEKITEVTQLITEKLPVFAESANLEVQERACCILQMLKYINKLQEKDVGVAEEVAALFAGELNPVAPKAQKKVPIPEGLDLDKWINEPPSESSDDEVTIDTMFVHDAHSGTSLRVSQKMRYEEPDEDELRRRREIRREEQASNPHYLKDNRKKKLKDLAAENDATVDGIPVAKIDLNVPLHVPGFNVTDVYMKKSKTSKKHKKKHRKGKRGRHASESSDDIQVAHKVDIVEEEMPEGATFSDDDEDQRPLDDPHRALDIDLDRPLDDQDKIPVREHRVVKAGLKTEVGQEATEIIEGEKPKKKHRKEKERNEKKSKKDKKHKKKSSEAAEEAPPTGEKEVDLMAGMEEEVAEESPETNGQVKDAAIPTDSVGAEAKPEVAKDDLTFWLTKADSATPTVSTVVEDAPEGVSESPADGKHKKHHKKEKKTRKEKEKKKKKRSHKGHHDEEEAEGDEIRTEEQMENGTPQENTPEIVIPQMSSYRLLAENSSIKMTYEIRVDQKMPNQVVVSVIFNNLTSAHVKSLDFNVLDSLNTRLIRGDSTSQHEGVKVPFQLPPGMANEGQFAFTVKSITMTQKLRGTLTYMLKDEAGATSEKIDFKVHLPVSAYLVPKQCSSTEYAELLSGGELTSKQSITTPNVEMDFSIILARACFFGHLSLVERVDTTASLYGLSIQGHHVCLLLKAMPNKSISVDGKSSDSSLLSSFLEEVKTFLTET</sequence>
<keyword evidence="6" id="KW-0472">Membrane</keyword>
<dbReference type="SUPFAM" id="SSF48371">
    <property type="entry name" value="ARM repeat"/>
    <property type="match status" value="1"/>
</dbReference>
<dbReference type="Pfam" id="PF06375">
    <property type="entry name" value="AP3D1"/>
    <property type="match status" value="1"/>
</dbReference>
<keyword evidence="9" id="KW-1185">Reference proteome</keyword>
<dbReference type="SMART" id="SM01354">
    <property type="entry name" value="BLVR"/>
    <property type="match status" value="1"/>
</dbReference>
<name>A0A8B7Y7U1_ACAPL</name>
<dbReference type="GeneID" id="110977741"/>
<dbReference type="InterPro" id="IPR011989">
    <property type="entry name" value="ARM-like"/>
</dbReference>
<dbReference type="Pfam" id="PF26171">
    <property type="entry name" value="Mu_AP3"/>
    <property type="match status" value="1"/>
</dbReference>
<dbReference type="PANTHER" id="PTHR22781:SF12">
    <property type="entry name" value="AP-3 COMPLEX SUBUNIT DELTA-1"/>
    <property type="match status" value="1"/>
</dbReference>
<feature type="domain" description="AP-3 complex subunit delta" evidence="8">
    <location>
        <begin position="667"/>
        <end position="805"/>
    </location>
</feature>
<evidence type="ECO:0000256" key="3">
    <source>
        <dbReference type="ARBA" id="ARBA00022448"/>
    </source>
</evidence>
<dbReference type="CTD" id="8943"/>
<evidence type="ECO:0000256" key="6">
    <source>
        <dbReference type="ARBA" id="ARBA00023136"/>
    </source>
</evidence>
<evidence type="ECO:0000256" key="5">
    <source>
        <dbReference type="ARBA" id="ARBA00022927"/>
    </source>
</evidence>
<dbReference type="GO" id="GO:0006623">
    <property type="term" value="P:protein targeting to vacuole"/>
    <property type="evidence" value="ECO:0007669"/>
    <property type="project" value="TreeGrafter"/>
</dbReference>
<dbReference type="Gene3D" id="1.25.10.10">
    <property type="entry name" value="Leucine-rich Repeat Variant"/>
    <property type="match status" value="1"/>
</dbReference>
<feature type="compositionally biased region" description="Basic residues" evidence="7">
    <location>
        <begin position="960"/>
        <end position="986"/>
    </location>
</feature>
<dbReference type="InterPro" id="IPR017105">
    <property type="entry name" value="AP3_complex_dsu"/>
</dbReference>
<evidence type="ECO:0000313" key="9">
    <source>
        <dbReference type="Proteomes" id="UP000694845"/>
    </source>
</evidence>
<protein>
    <submittedName>
        <fullName evidence="10">AP-3 complex subunit delta-1-like isoform X1</fullName>
    </submittedName>
</protein>
<dbReference type="GO" id="GO:0048490">
    <property type="term" value="P:anterograde synaptic vesicle transport"/>
    <property type="evidence" value="ECO:0007669"/>
    <property type="project" value="TreeGrafter"/>
</dbReference>
<dbReference type="InterPro" id="IPR010474">
    <property type="entry name" value="AP3D_dom_metazoa"/>
</dbReference>
<dbReference type="GO" id="GO:0006896">
    <property type="term" value="P:Golgi to vacuole transport"/>
    <property type="evidence" value="ECO:0007669"/>
    <property type="project" value="TreeGrafter"/>
</dbReference>
<keyword evidence="4" id="KW-0677">Repeat</keyword>
<dbReference type="AlphaFoldDB" id="A0A8B7Y7U1"/>
<dbReference type="InterPro" id="IPR058898">
    <property type="entry name" value="Mu_AP3"/>
</dbReference>
<dbReference type="FunFam" id="1.25.10.10:FF:000055">
    <property type="entry name" value="AP-3 complex subunit delta"/>
    <property type="match status" value="1"/>
</dbReference>
<organism evidence="9 10">
    <name type="scientific">Acanthaster planci</name>
    <name type="common">Crown-of-thorns starfish</name>
    <dbReference type="NCBI Taxonomy" id="133434"/>
    <lineage>
        <taxon>Eukaryota</taxon>
        <taxon>Metazoa</taxon>
        <taxon>Echinodermata</taxon>
        <taxon>Eleutherozoa</taxon>
        <taxon>Asterozoa</taxon>
        <taxon>Asteroidea</taxon>
        <taxon>Valvatacea</taxon>
        <taxon>Valvatida</taxon>
        <taxon>Acanthasteridae</taxon>
        <taxon>Acanthaster</taxon>
    </lineage>
</organism>
<dbReference type="PANTHER" id="PTHR22781">
    <property type="entry name" value="DELTA ADAPTIN-RELATED"/>
    <property type="match status" value="1"/>
</dbReference>
<feature type="compositionally biased region" description="Basic and acidic residues" evidence="7">
    <location>
        <begin position="671"/>
        <end position="683"/>
    </location>
</feature>
<feature type="region of interest" description="Disordered" evidence="7">
    <location>
        <begin position="934"/>
        <end position="1017"/>
    </location>
</feature>
<feature type="compositionally biased region" description="Basic residues" evidence="7">
    <location>
        <begin position="843"/>
        <end position="867"/>
    </location>
</feature>
<feature type="region of interest" description="Disordered" evidence="7">
    <location>
        <begin position="736"/>
        <end position="806"/>
    </location>
</feature>
<dbReference type="OrthoDB" id="10264595at2759"/>
<reference evidence="10" key="1">
    <citation type="submission" date="2025-08" db="UniProtKB">
        <authorList>
            <consortium name="RefSeq"/>
        </authorList>
    </citation>
    <scope>IDENTIFICATION</scope>
</reference>
<keyword evidence="3" id="KW-0813">Transport</keyword>
<feature type="region of interest" description="Disordered" evidence="7">
    <location>
        <begin position="660"/>
        <end position="696"/>
    </location>
</feature>
<dbReference type="GO" id="GO:0030123">
    <property type="term" value="C:AP-3 adaptor complex"/>
    <property type="evidence" value="ECO:0007669"/>
    <property type="project" value="InterPro"/>
</dbReference>
<dbReference type="GO" id="GO:0043195">
    <property type="term" value="C:terminal bouton"/>
    <property type="evidence" value="ECO:0007669"/>
    <property type="project" value="TreeGrafter"/>
</dbReference>
<dbReference type="GO" id="GO:0010008">
    <property type="term" value="C:endosome membrane"/>
    <property type="evidence" value="ECO:0007669"/>
    <property type="project" value="TreeGrafter"/>
</dbReference>
<feature type="compositionally biased region" description="Basic and acidic residues" evidence="7">
    <location>
        <begin position="790"/>
        <end position="806"/>
    </location>
</feature>
<gene>
    <name evidence="10" type="primary">LOC110977741</name>
</gene>
<dbReference type="GO" id="GO:1904115">
    <property type="term" value="C:axon cytoplasm"/>
    <property type="evidence" value="ECO:0007669"/>
    <property type="project" value="GOC"/>
</dbReference>
<dbReference type="InterPro" id="IPR002553">
    <property type="entry name" value="Clathrin/coatomer_adapt-like_N"/>
</dbReference>
<proteinExistence type="inferred from homology"/>
<dbReference type="GO" id="GO:0098830">
    <property type="term" value="C:presynaptic endosome"/>
    <property type="evidence" value="ECO:0007669"/>
    <property type="project" value="TreeGrafter"/>
</dbReference>
<evidence type="ECO:0000259" key="8">
    <source>
        <dbReference type="SMART" id="SM01354"/>
    </source>
</evidence>
<feature type="compositionally biased region" description="Acidic residues" evidence="7">
    <location>
        <begin position="773"/>
        <end position="789"/>
    </location>
</feature>
<dbReference type="KEGG" id="aplc:110977741"/>
<feature type="region of interest" description="Disordered" evidence="7">
    <location>
        <begin position="834"/>
        <end position="920"/>
    </location>
</feature>
<keyword evidence="5" id="KW-0653">Protein transport</keyword>
<feature type="compositionally biased region" description="Acidic residues" evidence="7">
    <location>
        <begin position="889"/>
        <end position="898"/>
    </location>
</feature>
<comment type="similarity">
    <text evidence="2">Belongs to the adaptor complexes large subunit family.</text>
</comment>
<evidence type="ECO:0000256" key="4">
    <source>
        <dbReference type="ARBA" id="ARBA00022737"/>
    </source>
</evidence>
<dbReference type="Gene3D" id="3.30.450.50">
    <property type="entry name" value="Longin domain"/>
    <property type="match status" value="1"/>
</dbReference>
<evidence type="ECO:0000256" key="1">
    <source>
        <dbReference type="ARBA" id="ARBA00004308"/>
    </source>
</evidence>
<accession>A0A8B7Y7U1</accession>